<comment type="caution">
    <text evidence="5">The sequence shown here is derived from an EMBL/GenBank/DDBJ whole genome shotgun (WGS) entry which is preliminary data.</text>
</comment>
<feature type="repeat" description="ANK" evidence="3">
    <location>
        <begin position="230"/>
        <end position="262"/>
    </location>
</feature>
<feature type="compositionally biased region" description="Polar residues" evidence="4">
    <location>
        <begin position="42"/>
        <end position="60"/>
    </location>
</feature>
<name>A0A1F8A0Y8_9EURO</name>
<dbReference type="InterPro" id="IPR002110">
    <property type="entry name" value="Ankyrin_rpt"/>
</dbReference>
<dbReference type="Gene3D" id="1.25.40.20">
    <property type="entry name" value="Ankyrin repeat-containing domain"/>
    <property type="match status" value="1"/>
</dbReference>
<dbReference type="Pfam" id="PF12796">
    <property type="entry name" value="Ank_2"/>
    <property type="match status" value="1"/>
</dbReference>
<feature type="compositionally biased region" description="Basic residues" evidence="4">
    <location>
        <begin position="18"/>
        <end position="33"/>
    </location>
</feature>
<organism evidence="5 6">
    <name type="scientific">Aspergillus bombycis</name>
    <dbReference type="NCBI Taxonomy" id="109264"/>
    <lineage>
        <taxon>Eukaryota</taxon>
        <taxon>Fungi</taxon>
        <taxon>Dikarya</taxon>
        <taxon>Ascomycota</taxon>
        <taxon>Pezizomycotina</taxon>
        <taxon>Eurotiomycetes</taxon>
        <taxon>Eurotiomycetidae</taxon>
        <taxon>Eurotiales</taxon>
        <taxon>Aspergillaceae</taxon>
        <taxon>Aspergillus</taxon>
    </lineage>
</organism>
<feature type="repeat" description="ANK" evidence="3">
    <location>
        <begin position="263"/>
        <end position="295"/>
    </location>
</feature>
<gene>
    <name evidence="5" type="ORF">ABOM_005608</name>
</gene>
<feature type="compositionally biased region" description="Low complexity" evidence="4">
    <location>
        <begin position="198"/>
        <end position="217"/>
    </location>
</feature>
<feature type="region of interest" description="Disordered" evidence="4">
    <location>
        <begin position="196"/>
        <end position="218"/>
    </location>
</feature>
<dbReference type="PROSITE" id="PS50088">
    <property type="entry name" value="ANK_REPEAT"/>
    <property type="match status" value="2"/>
</dbReference>
<dbReference type="InterPro" id="IPR036770">
    <property type="entry name" value="Ankyrin_rpt-contain_sf"/>
</dbReference>
<dbReference type="PROSITE" id="PS50297">
    <property type="entry name" value="ANK_REP_REGION"/>
    <property type="match status" value="2"/>
</dbReference>
<evidence type="ECO:0000256" key="1">
    <source>
        <dbReference type="ARBA" id="ARBA00022737"/>
    </source>
</evidence>
<keyword evidence="1" id="KW-0677">Repeat</keyword>
<dbReference type="STRING" id="109264.A0A1F8A0Y8"/>
<feature type="region of interest" description="Disordered" evidence="4">
    <location>
        <begin position="107"/>
        <end position="138"/>
    </location>
</feature>
<evidence type="ECO:0000256" key="2">
    <source>
        <dbReference type="ARBA" id="ARBA00023043"/>
    </source>
</evidence>
<dbReference type="OrthoDB" id="366390at2759"/>
<evidence type="ECO:0000313" key="6">
    <source>
        <dbReference type="Proteomes" id="UP000179179"/>
    </source>
</evidence>
<protein>
    <submittedName>
        <fullName evidence="5">Ankyrin domain protein</fullName>
    </submittedName>
</protein>
<proteinExistence type="predicted"/>
<dbReference type="SUPFAM" id="SSF48403">
    <property type="entry name" value="Ankyrin repeat"/>
    <property type="match status" value="1"/>
</dbReference>
<sequence length="333" mass="36504">MGPPHEEILALKRRREQNRLAQRRRRDNVRRRLRDLGLDANSPVSPSQTSKDRTVTLSSHQNFRTTDSLSFDIPIAGTDIAPYDASLKSLIRLDNQIPLTEVSLPGYASSASPSSVGPLSGSTSPSRQTYDDSTDPTWLQSFYDTSPLTMRFDGSSMPSREAEIPITHENNLPRSPDLPSMMCGLNDASDDRAWALPSSTASEQMSSQSLPSSQVPQHCRTPFPGQVRPRWTTALHMAVSRGNFSVMRLLLSHGADPNAVNSEGATALHVGVMNGNYTMVAELLQRGADPTLTNAAGWLPLHHAVHAGDEGCVRVLLEADQPVDYPYPIFDYS</sequence>
<dbReference type="SMART" id="SM00248">
    <property type="entry name" value="ANK"/>
    <property type="match status" value="3"/>
</dbReference>
<feature type="region of interest" description="Disordered" evidence="4">
    <location>
        <begin position="18"/>
        <end position="60"/>
    </location>
</feature>
<dbReference type="Pfam" id="PF00023">
    <property type="entry name" value="Ank"/>
    <property type="match status" value="1"/>
</dbReference>
<dbReference type="EMBL" id="LYCR01000043">
    <property type="protein sequence ID" value="OGM45384.1"/>
    <property type="molecule type" value="Genomic_DNA"/>
</dbReference>
<evidence type="ECO:0000256" key="4">
    <source>
        <dbReference type="SAM" id="MobiDB-lite"/>
    </source>
</evidence>
<dbReference type="Proteomes" id="UP000179179">
    <property type="component" value="Unassembled WGS sequence"/>
</dbReference>
<dbReference type="RefSeq" id="XP_022389101.1">
    <property type="nucleotide sequence ID" value="XM_022532737.1"/>
</dbReference>
<dbReference type="AlphaFoldDB" id="A0A1F8A0Y8"/>
<evidence type="ECO:0000256" key="3">
    <source>
        <dbReference type="PROSITE-ProRule" id="PRU00023"/>
    </source>
</evidence>
<keyword evidence="2 3" id="KW-0040">ANK repeat</keyword>
<keyword evidence="6" id="KW-1185">Reference proteome</keyword>
<dbReference type="GeneID" id="34448998"/>
<evidence type="ECO:0000313" key="5">
    <source>
        <dbReference type="EMBL" id="OGM45384.1"/>
    </source>
</evidence>
<dbReference type="PANTHER" id="PTHR24198">
    <property type="entry name" value="ANKYRIN REPEAT AND PROTEIN KINASE DOMAIN-CONTAINING PROTEIN"/>
    <property type="match status" value="1"/>
</dbReference>
<feature type="compositionally biased region" description="Low complexity" evidence="4">
    <location>
        <begin position="107"/>
        <end position="126"/>
    </location>
</feature>
<dbReference type="PANTHER" id="PTHR24198:SF165">
    <property type="entry name" value="ANKYRIN REPEAT-CONTAINING PROTEIN-RELATED"/>
    <property type="match status" value="1"/>
</dbReference>
<reference evidence="5 6" key="1">
    <citation type="journal article" date="2016" name="Genome Biol. Evol.">
        <title>Draft genome sequence of an aflatoxigenic Aspergillus species, A. bombycis.</title>
        <authorList>
            <person name="Moore G.G."/>
            <person name="Mack B.M."/>
            <person name="Beltz S.B."/>
            <person name="Gilbert M.K."/>
        </authorList>
    </citation>
    <scope>NUCLEOTIDE SEQUENCE [LARGE SCALE GENOMIC DNA]</scope>
    <source>
        <strain evidence="6">NRRL 26010</strain>
    </source>
</reference>
<accession>A0A1F8A0Y8</accession>